<organism evidence="2">
    <name type="scientific">Culex pipiens</name>
    <name type="common">House mosquito</name>
    <dbReference type="NCBI Taxonomy" id="7175"/>
    <lineage>
        <taxon>Eukaryota</taxon>
        <taxon>Metazoa</taxon>
        <taxon>Ecdysozoa</taxon>
        <taxon>Arthropoda</taxon>
        <taxon>Hexapoda</taxon>
        <taxon>Insecta</taxon>
        <taxon>Pterygota</taxon>
        <taxon>Neoptera</taxon>
        <taxon>Endopterygota</taxon>
        <taxon>Diptera</taxon>
        <taxon>Nematocera</taxon>
        <taxon>Culicoidea</taxon>
        <taxon>Culicidae</taxon>
        <taxon>Culicinae</taxon>
        <taxon>Culicini</taxon>
        <taxon>Culex</taxon>
        <taxon>Culex</taxon>
    </lineage>
</organism>
<evidence type="ECO:0000256" key="1">
    <source>
        <dbReference type="SAM" id="MobiDB-lite"/>
    </source>
</evidence>
<name>A0A8D8I5I9_CULPI</name>
<evidence type="ECO:0000313" key="2">
    <source>
        <dbReference type="EMBL" id="CAG6545817.1"/>
    </source>
</evidence>
<feature type="region of interest" description="Disordered" evidence="1">
    <location>
        <begin position="52"/>
        <end position="76"/>
    </location>
</feature>
<feature type="compositionally biased region" description="Basic residues" evidence="1">
    <location>
        <begin position="135"/>
        <end position="144"/>
    </location>
</feature>
<dbReference type="AlphaFoldDB" id="A0A8D8I5I9"/>
<reference evidence="2" key="1">
    <citation type="submission" date="2021-05" db="EMBL/GenBank/DDBJ databases">
        <authorList>
            <person name="Alioto T."/>
            <person name="Alioto T."/>
            <person name="Gomez Garrido J."/>
        </authorList>
    </citation>
    <scope>NUCLEOTIDE SEQUENCE</scope>
</reference>
<dbReference type="EMBL" id="HBUE01233282">
    <property type="protein sequence ID" value="CAG6545817.1"/>
    <property type="molecule type" value="Transcribed_RNA"/>
</dbReference>
<dbReference type="EMBL" id="HBUE01340140">
    <property type="protein sequence ID" value="CAG6597980.1"/>
    <property type="molecule type" value="Transcribed_RNA"/>
</dbReference>
<accession>A0A8D8I5I9</accession>
<feature type="compositionally biased region" description="Basic and acidic residues" evidence="1">
    <location>
        <begin position="113"/>
        <end position="133"/>
    </location>
</feature>
<sequence length="151" mass="17536">MLLESALGLSSWTIIMIVWSRSLSVSVGGRVYLAHRNQLKVARGGNTRSGLLVTSRYESMRNRKRSREEEEDDTDDEFYGFVSDSFVFHEPMDVDQEPSREFDPQEGSSGSRRFSENLRSENEGHLDRSEFNPRRSSRLKKAKKDSRFVYF</sequence>
<proteinExistence type="predicted"/>
<feature type="region of interest" description="Disordered" evidence="1">
    <location>
        <begin position="93"/>
        <end position="151"/>
    </location>
</feature>
<protein>
    <submittedName>
        <fullName evidence="2">(northern house mosquito) hypothetical protein</fullName>
    </submittedName>
</protein>